<sequence length="247" mass="26735">MRKRIYFLIGVLGLLNFSLEAQQVQHFREPFQVQSHPQPFTAGWTANEVRERARVFQAADQGTAGAALAIQPIGTFDGEIWGHFQAPQSGKGTFVLIARSGRNGNGTRGVAIRVGVVHQGGEVPSVLMPLAAETDFPNADTPFQRYAFSFEWTAGQSVYFYLQAGQGAGSGTNARFFLDEVRLEEGLEADAPVIPQEPGGAEEPIVDPETPGEGPLPEEPDEPEEPEKPAEPEEGAVPDPVAPEDRK</sequence>
<accession>I5BTV7</accession>
<keyword evidence="4" id="KW-1185">Reference proteome</keyword>
<protein>
    <submittedName>
        <fullName evidence="3">Uncharacterized protein</fullName>
    </submittedName>
</protein>
<dbReference type="RefSeq" id="WP_009057383.1">
    <property type="nucleotide sequence ID" value="NZ_AJYA01000070.1"/>
</dbReference>
<feature type="chain" id="PRO_5003699679" evidence="2">
    <location>
        <begin position="22"/>
        <end position="247"/>
    </location>
</feature>
<comment type="caution">
    <text evidence="3">The sequence shown here is derived from an EMBL/GenBank/DDBJ whole genome shotgun (WGS) entry which is preliminary data.</text>
</comment>
<feature type="signal peptide" evidence="2">
    <location>
        <begin position="1"/>
        <end position="21"/>
    </location>
</feature>
<evidence type="ECO:0000256" key="1">
    <source>
        <dbReference type="SAM" id="MobiDB-lite"/>
    </source>
</evidence>
<dbReference type="AlphaFoldDB" id="I5BTV7"/>
<dbReference type="PATRIC" id="fig|1189621.3.peg.3941"/>
<dbReference type="EMBL" id="AJYA01000070">
    <property type="protein sequence ID" value="EIM73009.1"/>
    <property type="molecule type" value="Genomic_DNA"/>
</dbReference>
<name>I5BTV7_9BACT</name>
<evidence type="ECO:0000256" key="2">
    <source>
        <dbReference type="SAM" id="SignalP"/>
    </source>
</evidence>
<dbReference type="Proteomes" id="UP000005551">
    <property type="component" value="Unassembled WGS sequence"/>
</dbReference>
<evidence type="ECO:0000313" key="3">
    <source>
        <dbReference type="EMBL" id="EIM73009.1"/>
    </source>
</evidence>
<keyword evidence="2" id="KW-0732">Signal</keyword>
<gene>
    <name evidence="3" type="ORF">A3SI_18984</name>
</gene>
<evidence type="ECO:0000313" key="4">
    <source>
        <dbReference type="Proteomes" id="UP000005551"/>
    </source>
</evidence>
<organism evidence="3 4">
    <name type="scientific">Nitritalea halalkaliphila LW7</name>
    <dbReference type="NCBI Taxonomy" id="1189621"/>
    <lineage>
        <taxon>Bacteria</taxon>
        <taxon>Pseudomonadati</taxon>
        <taxon>Bacteroidota</taxon>
        <taxon>Cytophagia</taxon>
        <taxon>Cytophagales</taxon>
        <taxon>Cyclobacteriaceae</taxon>
        <taxon>Nitritalea</taxon>
    </lineage>
</organism>
<proteinExistence type="predicted"/>
<dbReference type="OrthoDB" id="9758406at2"/>
<reference evidence="3 4" key="1">
    <citation type="submission" date="2012-05" db="EMBL/GenBank/DDBJ databases">
        <title>Genome sequence of Nitritalea halalkaliphila LW7.</title>
        <authorList>
            <person name="Jangir P.K."/>
            <person name="Singh A."/>
            <person name="Shivaji S."/>
            <person name="Sharma R."/>
        </authorList>
    </citation>
    <scope>NUCLEOTIDE SEQUENCE [LARGE SCALE GENOMIC DNA]</scope>
    <source>
        <strain evidence="3 4">LW7</strain>
    </source>
</reference>
<feature type="compositionally biased region" description="Acidic residues" evidence="1">
    <location>
        <begin position="216"/>
        <end position="225"/>
    </location>
</feature>
<feature type="region of interest" description="Disordered" evidence="1">
    <location>
        <begin position="190"/>
        <end position="247"/>
    </location>
</feature>